<dbReference type="PROSITE" id="PS00211">
    <property type="entry name" value="ABC_TRANSPORTER_1"/>
    <property type="match status" value="1"/>
</dbReference>
<dbReference type="EMBL" id="QWEZ01000002">
    <property type="protein sequence ID" value="RRJ82345.1"/>
    <property type="molecule type" value="Genomic_DNA"/>
</dbReference>
<keyword evidence="3" id="KW-1003">Cell membrane</keyword>
<dbReference type="InterPro" id="IPR017871">
    <property type="entry name" value="ABC_transporter-like_CS"/>
</dbReference>
<dbReference type="GO" id="GO:0016887">
    <property type="term" value="F:ATP hydrolysis activity"/>
    <property type="evidence" value="ECO:0007669"/>
    <property type="project" value="InterPro"/>
</dbReference>
<keyword evidence="5" id="KW-0547">Nucleotide-binding</keyword>
<organism evidence="14 15">
    <name type="scientific">Aestuariirhabdus litorea</name>
    <dbReference type="NCBI Taxonomy" id="2528527"/>
    <lineage>
        <taxon>Bacteria</taxon>
        <taxon>Pseudomonadati</taxon>
        <taxon>Pseudomonadota</taxon>
        <taxon>Gammaproteobacteria</taxon>
        <taxon>Oceanospirillales</taxon>
        <taxon>Aestuariirhabdaceae</taxon>
        <taxon>Aestuariirhabdus</taxon>
    </lineage>
</organism>
<feature type="domain" description="ABC transporter" evidence="12">
    <location>
        <begin position="342"/>
        <end position="578"/>
    </location>
</feature>
<dbReference type="NCBIfam" id="TIGR02203">
    <property type="entry name" value="MsbA_lipidA"/>
    <property type="match status" value="1"/>
</dbReference>
<dbReference type="Pfam" id="PF00664">
    <property type="entry name" value="ABC_membrane"/>
    <property type="match status" value="1"/>
</dbReference>
<dbReference type="Gene3D" id="3.40.50.300">
    <property type="entry name" value="P-loop containing nucleotide triphosphate hydrolases"/>
    <property type="match status" value="1"/>
</dbReference>
<evidence type="ECO:0000256" key="8">
    <source>
        <dbReference type="ARBA" id="ARBA00022989"/>
    </source>
</evidence>
<evidence type="ECO:0000256" key="3">
    <source>
        <dbReference type="ARBA" id="ARBA00022475"/>
    </source>
</evidence>
<evidence type="ECO:0000313" key="14">
    <source>
        <dbReference type="EMBL" id="RRJ82345.1"/>
    </source>
</evidence>
<dbReference type="PANTHER" id="PTHR43394:SF1">
    <property type="entry name" value="ATP-BINDING CASSETTE SUB-FAMILY B MEMBER 10, MITOCHONDRIAL"/>
    <property type="match status" value="1"/>
</dbReference>
<evidence type="ECO:0000256" key="4">
    <source>
        <dbReference type="ARBA" id="ARBA00022692"/>
    </source>
</evidence>
<evidence type="ECO:0000259" key="12">
    <source>
        <dbReference type="PROSITE" id="PS50893"/>
    </source>
</evidence>
<feature type="transmembrane region" description="Helical" evidence="11">
    <location>
        <begin position="249"/>
        <end position="272"/>
    </location>
</feature>
<dbReference type="InterPro" id="IPR039421">
    <property type="entry name" value="Type_1_exporter"/>
</dbReference>
<evidence type="ECO:0000256" key="11">
    <source>
        <dbReference type="SAM" id="Phobius"/>
    </source>
</evidence>
<dbReference type="InterPro" id="IPR003593">
    <property type="entry name" value="AAA+_ATPase"/>
</dbReference>
<evidence type="ECO:0000256" key="7">
    <source>
        <dbReference type="ARBA" id="ARBA00022967"/>
    </source>
</evidence>
<evidence type="ECO:0000256" key="5">
    <source>
        <dbReference type="ARBA" id="ARBA00022741"/>
    </source>
</evidence>
<evidence type="ECO:0000313" key="15">
    <source>
        <dbReference type="Proteomes" id="UP000280792"/>
    </source>
</evidence>
<keyword evidence="2" id="KW-0813">Transport</keyword>
<evidence type="ECO:0000256" key="10">
    <source>
        <dbReference type="ARBA" id="ARBA00023136"/>
    </source>
</evidence>
<feature type="domain" description="ABC transmembrane type-1" evidence="13">
    <location>
        <begin position="31"/>
        <end position="310"/>
    </location>
</feature>
<keyword evidence="4 11" id="KW-0812">Transmembrane</keyword>
<dbReference type="GO" id="GO:0005886">
    <property type="term" value="C:plasma membrane"/>
    <property type="evidence" value="ECO:0007669"/>
    <property type="project" value="UniProtKB-SubCell"/>
</dbReference>
<feature type="transmembrane region" description="Helical" evidence="11">
    <location>
        <begin position="26"/>
        <end position="47"/>
    </location>
</feature>
<dbReference type="InterPro" id="IPR036640">
    <property type="entry name" value="ABC1_TM_sf"/>
</dbReference>
<gene>
    <name evidence="14" type="primary">msbA</name>
    <name evidence="14" type="ORF">D0544_10695</name>
</gene>
<sequence>MASPEQKQQTSSIRVYLRLLGYVKPYIVPFVVSILGFAFFAATQPGYAKMVEYFIEGLEGADERFLYLVPLAVVALAILRGLGSFLGNYFLAMVSQGLVHDLRIELFNKLVTLPSRYFDDNNSGHLISRITYNVTMVTAAATDAIKVVVREGLTVLFLLGYLLWTNWKLTLVFLAILPVIALVVGVVGRRLRKLSHKIQDAMGDVTHVTSETIKGYRVVRSFGGEAFERSRFYSASANNLRQAMKMVKVSAITTPVLQFLVISAMGAIMFLVLYMRDTSSTAALISFVVAAGMLPKPIRQLSEVYGNIQKGIAACETIFEQLDETQEVDQGDHEAGRVEGRIEVRNLSFAYNDAEDPVLKGLNFIVEPGQTIALVGRSGSGKSTLASLIPRFYNHHQGEILIDGVPVERYTLTSLRRQIALVNQQVSLFNDSVANNIAYGDLQGTPDEDIKAAAESAYAMEFIKDLPEGLHTLIGEDGVRLSGGQRQRLAIARAILKDAPILILDEATSALDTESERYIQAALDEVMKNRTTVVIAHRLSTIEQADRILVMDQGRIIESGTHEELLERGEHYARLHSQQFQDAVS</sequence>
<keyword evidence="10 11" id="KW-0472">Membrane</keyword>
<dbReference type="InterPro" id="IPR027417">
    <property type="entry name" value="P-loop_NTPase"/>
</dbReference>
<feature type="transmembrane region" description="Helical" evidence="11">
    <location>
        <begin position="170"/>
        <end position="188"/>
    </location>
</feature>
<dbReference type="FunFam" id="3.40.50.300:FF:000140">
    <property type="entry name" value="Lipid A export ATP-binding/permease protein MsbA"/>
    <property type="match status" value="1"/>
</dbReference>
<dbReference type="Proteomes" id="UP000280792">
    <property type="component" value="Unassembled WGS sequence"/>
</dbReference>
<comment type="subcellular location">
    <subcellularLocation>
        <location evidence="1">Cell membrane</location>
        <topology evidence="1">Multi-pass membrane protein</topology>
    </subcellularLocation>
</comment>
<name>A0A3P3VHZ5_9GAMM</name>
<feature type="transmembrane region" description="Helical" evidence="11">
    <location>
        <begin position="147"/>
        <end position="164"/>
    </location>
</feature>
<dbReference type="Gene3D" id="1.20.1560.10">
    <property type="entry name" value="ABC transporter type 1, transmembrane domain"/>
    <property type="match status" value="1"/>
</dbReference>
<dbReference type="InterPro" id="IPR011527">
    <property type="entry name" value="ABC1_TM_dom"/>
</dbReference>
<dbReference type="PROSITE" id="PS50893">
    <property type="entry name" value="ABC_TRANSPORTER_2"/>
    <property type="match status" value="1"/>
</dbReference>
<dbReference type="GO" id="GO:0015421">
    <property type="term" value="F:ABC-type oligopeptide transporter activity"/>
    <property type="evidence" value="ECO:0007669"/>
    <property type="project" value="TreeGrafter"/>
</dbReference>
<dbReference type="GO" id="GO:0005524">
    <property type="term" value="F:ATP binding"/>
    <property type="evidence" value="ECO:0007669"/>
    <property type="project" value="UniProtKB-KW"/>
</dbReference>
<reference evidence="14 15" key="2">
    <citation type="submission" date="2018-12" db="EMBL/GenBank/DDBJ databases">
        <title>Simiduia agarivorans gen. nov., sp. nov., a marine, agarolytic bacterium isolated from shallow coastal water from Keelung, Taiwan.</title>
        <authorList>
            <person name="Shieh W.Y."/>
        </authorList>
    </citation>
    <scope>NUCLEOTIDE SEQUENCE [LARGE SCALE GENOMIC DNA]</scope>
    <source>
        <strain evidence="14 15">GTF-13</strain>
    </source>
</reference>
<evidence type="ECO:0000256" key="6">
    <source>
        <dbReference type="ARBA" id="ARBA00022840"/>
    </source>
</evidence>
<dbReference type="PROSITE" id="PS50929">
    <property type="entry name" value="ABC_TM1F"/>
    <property type="match status" value="1"/>
</dbReference>
<dbReference type="AlphaFoldDB" id="A0A3P3VHZ5"/>
<dbReference type="SUPFAM" id="SSF90123">
    <property type="entry name" value="ABC transporter transmembrane region"/>
    <property type="match status" value="1"/>
</dbReference>
<accession>A0A3P3VHZ5</accession>
<dbReference type="SMART" id="SM00382">
    <property type="entry name" value="AAA"/>
    <property type="match status" value="1"/>
</dbReference>
<reference evidence="14 15" key="1">
    <citation type="submission" date="2018-08" db="EMBL/GenBank/DDBJ databases">
        <authorList>
            <person name="Khan S.A."/>
        </authorList>
    </citation>
    <scope>NUCLEOTIDE SEQUENCE [LARGE SCALE GENOMIC DNA]</scope>
    <source>
        <strain evidence="14 15">GTF-13</strain>
    </source>
</reference>
<evidence type="ECO:0000256" key="9">
    <source>
        <dbReference type="ARBA" id="ARBA00023055"/>
    </source>
</evidence>
<dbReference type="PANTHER" id="PTHR43394">
    <property type="entry name" value="ATP-DEPENDENT PERMEASE MDL1, MITOCHONDRIAL"/>
    <property type="match status" value="1"/>
</dbReference>
<keyword evidence="9" id="KW-0445">Lipid transport</keyword>
<keyword evidence="15" id="KW-1185">Reference proteome</keyword>
<protein>
    <submittedName>
        <fullName evidence="14">Lipid A export permease/ATP-binding protein MsbA</fullName>
    </submittedName>
</protein>
<dbReference type="CDD" id="cd18552">
    <property type="entry name" value="ABC_6TM_MsbA_like"/>
    <property type="match status" value="1"/>
</dbReference>
<keyword evidence="6 14" id="KW-0067">ATP-binding</keyword>
<feature type="transmembrane region" description="Helical" evidence="11">
    <location>
        <begin position="67"/>
        <end position="91"/>
    </location>
</feature>
<keyword evidence="8 11" id="KW-1133">Transmembrane helix</keyword>
<evidence type="ECO:0000259" key="13">
    <source>
        <dbReference type="PROSITE" id="PS50929"/>
    </source>
</evidence>
<dbReference type="InterPro" id="IPR003439">
    <property type="entry name" value="ABC_transporter-like_ATP-bd"/>
</dbReference>
<comment type="caution">
    <text evidence="14">The sequence shown here is derived from an EMBL/GenBank/DDBJ whole genome shotgun (WGS) entry which is preliminary data.</text>
</comment>
<dbReference type="RefSeq" id="WP_125016056.1">
    <property type="nucleotide sequence ID" value="NZ_QWEZ01000002.1"/>
</dbReference>
<keyword evidence="7" id="KW-1278">Translocase</keyword>
<dbReference type="GO" id="GO:0034040">
    <property type="term" value="F:ATPase-coupled lipid transmembrane transporter activity"/>
    <property type="evidence" value="ECO:0007669"/>
    <property type="project" value="InterPro"/>
</dbReference>
<dbReference type="SUPFAM" id="SSF52540">
    <property type="entry name" value="P-loop containing nucleoside triphosphate hydrolases"/>
    <property type="match status" value="1"/>
</dbReference>
<proteinExistence type="predicted"/>
<evidence type="ECO:0000256" key="2">
    <source>
        <dbReference type="ARBA" id="ARBA00022448"/>
    </source>
</evidence>
<dbReference type="Pfam" id="PF00005">
    <property type="entry name" value="ABC_tran"/>
    <property type="match status" value="1"/>
</dbReference>
<evidence type="ECO:0000256" key="1">
    <source>
        <dbReference type="ARBA" id="ARBA00004651"/>
    </source>
</evidence>
<dbReference type="InterPro" id="IPR011917">
    <property type="entry name" value="ABC_transpr_lipidA"/>
</dbReference>